<dbReference type="AlphaFoldDB" id="A0AAV2S988"/>
<name>A0AAV2S988_MEGNR</name>
<sequence>MSVSIIVWSHTLEINHIYSVIMTRLFQNCSNLKCHLGTHSGEKPYQCNLCGMTFSISSKLKSHMRSHTGDKPYKRSYCDEVFSTNSHLKCHIWTHNGKKPQ</sequence>
<dbReference type="GO" id="GO:0000978">
    <property type="term" value="F:RNA polymerase II cis-regulatory region sequence-specific DNA binding"/>
    <property type="evidence" value="ECO:0007669"/>
    <property type="project" value="TreeGrafter"/>
</dbReference>
<comment type="subcellular location">
    <subcellularLocation>
        <location evidence="1">Nucleus</location>
    </subcellularLocation>
</comment>
<keyword evidence="10" id="KW-0539">Nucleus</keyword>
<keyword evidence="5 11" id="KW-0863">Zinc-finger</keyword>
<dbReference type="Gene3D" id="3.30.160.60">
    <property type="entry name" value="Classic Zinc Finger"/>
    <property type="match status" value="3"/>
</dbReference>
<dbReference type="PANTHER" id="PTHR23235:SF176">
    <property type="entry name" value="C2H2-TYPE DOMAIN-CONTAINING PROTEIN"/>
    <property type="match status" value="1"/>
</dbReference>
<comment type="caution">
    <text evidence="13">The sequence shown here is derived from an EMBL/GenBank/DDBJ whole genome shotgun (WGS) entry which is preliminary data.</text>
</comment>
<evidence type="ECO:0000256" key="10">
    <source>
        <dbReference type="ARBA" id="ARBA00023242"/>
    </source>
</evidence>
<dbReference type="FunFam" id="3.30.160.60:FF:001480">
    <property type="entry name" value="Si:cabz01071911.3"/>
    <property type="match status" value="1"/>
</dbReference>
<evidence type="ECO:0000256" key="8">
    <source>
        <dbReference type="ARBA" id="ARBA00023125"/>
    </source>
</evidence>
<keyword evidence="7" id="KW-0805">Transcription regulation</keyword>
<evidence type="ECO:0000313" key="14">
    <source>
        <dbReference type="Proteomes" id="UP001497623"/>
    </source>
</evidence>
<accession>A0AAV2S988</accession>
<evidence type="ECO:0000256" key="1">
    <source>
        <dbReference type="ARBA" id="ARBA00004123"/>
    </source>
</evidence>
<evidence type="ECO:0000256" key="5">
    <source>
        <dbReference type="ARBA" id="ARBA00022771"/>
    </source>
</evidence>
<comment type="similarity">
    <text evidence="2">Belongs to the krueppel C2H2-type zinc-finger protein family.</text>
</comment>
<evidence type="ECO:0000256" key="2">
    <source>
        <dbReference type="ARBA" id="ARBA00006991"/>
    </source>
</evidence>
<keyword evidence="9" id="KW-0804">Transcription</keyword>
<keyword evidence="3" id="KW-0479">Metal-binding</keyword>
<dbReference type="GO" id="GO:0000981">
    <property type="term" value="F:DNA-binding transcription factor activity, RNA polymerase II-specific"/>
    <property type="evidence" value="ECO:0007669"/>
    <property type="project" value="TreeGrafter"/>
</dbReference>
<feature type="domain" description="C2H2-type" evidence="12">
    <location>
        <begin position="45"/>
        <end position="72"/>
    </location>
</feature>
<reference evidence="13 14" key="1">
    <citation type="submission" date="2024-05" db="EMBL/GenBank/DDBJ databases">
        <authorList>
            <person name="Wallberg A."/>
        </authorList>
    </citation>
    <scope>NUCLEOTIDE SEQUENCE [LARGE SCALE GENOMIC DNA]</scope>
</reference>
<dbReference type="PROSITE" id="PS50157">
    <property type="entry name" value="ZINC_FINGER_C2H2_2"/>
    <property type="match status" value="2"/>
</dbReference>
<keyword evidence="6" id="KW-0862">Zinc</keyword>
<proteinExistence type="inferred from homology"/>
<dbReference type="InterPro" id="IPR013087">
    <property type="entry name" value="Znf_C2H2_type"/>
</dbReference>
<evidence type="ECO:0000313" key="13">
    <source>
        <dbReference type="EMBL" id="CAL4169357.1"/>
    </source>
</evidence>
<dbReference type="EMBL" id="CAXKWB010050024">
    <property type="protein sequence ID" value="CAL4169357.1"/>
    <property type="molecule type" value="Genomic_DNA"/>
</dbReference>
<evidence type="ECO:0000256" key="4">
    <source>
        <dbReference type="ARBA" id="ARBA00022737"/>
    </source>
</evidence>
<dbReference type="FunFam" id="3.30.160.60:FF:000100">
    <property type="entry name" value="Zinc finger 45-like"/>
    <property type="match status" value="1"/>
</dbReference>
<dbReference type="GO" id="GO:0005634">
    <property type="term" value="C:nucleus"/>
    <property type="evidence" value="ECO:0007669"/>
    <property type="project" value="UniProtKB-SubCell"/>
</dbReference>
<evidence type="ECO:0000256" key="6">
    <source>
        <dbReference type="ARBA" id="ARBA00022833"/>
    </source>
</evidence>
<dbReference type="InterPro" id="IPR036236">
    <property type="entry name" value="Znf_C2H2_sf"/>
</dbReference>
<evidence type="ECO:0000259" key="12">
    <source>
        <dbReference type="PROSITE" id="PS50157"/>
    </source>
</evidence>
<dbReference type="SMART" id="SM00355">
    <property type="entry name" value="ZnF_C2H2"/>
    <property type="match status" value="2"/>
</dbReference>
<dbReference type="Pfam" id="PF00096">
    <property type="entry name" value="zf-C2H2"/>
    <property type="match status" value="1"/>
</dbReference>
<evidence type="ECO:0000256" key="7">
    <source>
        <dbReference type="ARBA" id="ARBA00023015"/>
    </source>
</evidence>
<evidence type="ECO:0000256" key="9">
    <source>
        <dbReference type="ARBA" id="ARBA00023163"/>
    </source>
</evidence>
<keyword evidence="8" id="KW-0238">DNA-binding</keyword>
<feature type="non-terminal residue" evidence="13">
    <location>
        <position position="101"/>
    </location>
</feature>
<dbReference type="GO" id="GO:0008270">
    <property type="term" value="F:zinc ion binding"/>
    <property type="evidence" value="ECO:0007669"/>
    <property type="project" value="UniProtKB-KW"/>
</dbReference>
<feature type="domain" description="C2H2-type" evidence="12">
    <location>
        <begin position="73"/>
        <end position="100"/>
    </location>
</feature>
<dbReference type="PROSITE" id="PS00028">
    <property type="entry name" value="ZINC_FINGER_C2H2_1"/>
    <property type="match status" value="1"/>
</dbReference>
<dbReference type="SUPFAM" id="SSF57667">
    <property type="entry name" value="beta-beta-alpha zinc fingers"/>
    <property type="match status" value="2"/>
</dbReference>
<evidence type="ECO:0000256" key="3">
    <source>
        <dbReference type="ARBA" id="ARBA00022723"/>
    </source>
</evidence>
<evidence type="ECO:0000256" key="11">
    <source>
        <dbReference type="PROSITE-ProRule" id="PRU00042"/>
    </source>
</evidence>
<protein>
    <recommendedName>
        <fullName evidence="12">C2H2-type domain-containing protein</fullName>
    </recommendedName>
</protein>
<organism evidence="13 14">
    <name type="scientific">Meganyctiphanes norvegica</name>
    <name type="common">Northern krill</name>
    <name type="synonym">Thysanopoda norvegica</name>
    <dbReference type="NCBI Taxonomy" id="48144"/>
    <lineage>
        <taxon>Eukaryota</taxon>
        <taxon>Metazoa</taxon>
        <taxon>Ecdysozoa</taxon>
        <taxon>Arthropoda</taxon>
        <taxon>Crustacea</taxon>
        <taxon>Multicrustacea</taxon>
        <taxon>Malacostraca</taxon>
        <taxon>Eumalacostraca</taxon>
        <taxon>Eucarida</taxon>
        <taxon>Euphausiacea</taxon>
        <taxon>Euphausiidae</taxon>
        <taxon>Meganyctiphanes</taxon>
    </lineage>
</organism>
<keyword evidence="14" id="KW-1185">Reference proteome</keyword>
<dbReference type="Proteomes" id="UP001497623">
    <property type="component" value="Unassembled WGS sequence"/>
</dbReference>
<gene>
    <name evidence="13" type="ORF">MNOR_LOCUS33843</name>
</gene>
<dbReference type="PANTHER" id="PTHR23235">
    <property type="entry name" value="KRUEPPEL-LIKE TRANSCRIPTION FACTOR"/>
    <property type="match status" value="1"/>
</dbReference>
<keyword evidence="4" id="KW-0677">Repeat</keyword>